<dbReference type="PANTHER" id="PTHR33908:SF11">
    <property type="entry name" value="MEMBRANE PROTEIN"/>
    <property type="match status" value="1"/>
</dbReference>
<name>A0A0U3SW94_9BACT</name>
<dbReference type="EMBL" id="KU240005">
    <property type="protein sequence ID" value="ALV85542.1"/>
    <property type="molecule type" value="Genomic_DNA"/>
</dbReference>
<feature type="domain" description="Glycosyltransferase RgtA/B/C/D-like" evidence="9">
    <location>
        <begin position="62"/>
        <end position="224"/>
    </location>
</feature>
<keyword evidence="4 10" id="KW-0808">Transferase</keyword>
<keyword evidence="2" id="KW-1003">Cell membrane</keyword>
<feature type="transmembrane region" description="Helical" evidence="8">
    <location>
        <begin position="313"/>
        <end position="331"/>
    </location>
</feature>
<evidence type="ECO:0000313" key="10">
    <source>
        <dbReference type="EMBL" id="ALV85542.1"/>
    </source>
</evidence>
<proteinExistence type="predicted"/>
<evidence type="ECO:0000256" key="2">
    <source>
        <dbReference type="ARBA" id="ARBA00022475"/>
    </source>
</evidence>
<feature type="transmembrane region" description="Helical" evidence="8">
    <location>
        <begin position="136"/>
        <end position="154"/>
    </location>
</feature>
<reference evidence="10" key="1">
    <citation type="journal article" date="2015" name="J. Microbiol. Biotechnol.">
        <title>Functional Metagenome Mining of Soil for a Novel Gentamicin Resistance Gene.</title>
        <authorList>
            <person name="Im H."/>
            <person name="Kim K.M."/>
            <person name="Lee S.H."/>
            <person name="Ryu C.M."/>
        </authorList>
    </citation>
    <scope>NUCLEOTIDE SEQUENCE</scope>
</reference>
<organism evidence="10">
    <name type="scientific">uncultured bacterium pA1</name>
    <dbReference type="NCBI Taxonomy" id="1776268"/>
    <lineage>
        <taxon>Bacteria</taxon>
        <taxon>environmental samples</taxon>
    </lineage>
</organism>
<comment type="subcellular location">
    <subcellularLocation>
        <location evidence="1">Cell membrane</location>
        <topology evidence="1">Multi-pass membrane protein</topology>
    </subcellularLocation>
</comment>
<dbReference type="GO" id="GO:0005886">
    <property type="term" value="C:plasma membrane"/>
    <property type="evidence" value="ECO:0007669"/>
    <property type="project" value="UniProtKB-SubCell"/>
</dbReference>
<dbReference type="Pfam" id="PF13231">
    <property type="entry name" value="PMT_2"/>
    <property type="match status" value="1"/>
</dbReference>
<keyword evidence="3 10" id="KW-0328">Glycosyltransferase</keyword>
<feature type="transmembrane region" description="Helical" evidence="8">
    <location>
        <begin position="206"/>
        <end position="224"/>
    </location>
</feature>
<evidence type="ECO:0000256" key="5">
    <source>
        <dbReference type="ARBA" id="ARBA00022692"/>
    </source>
</evidence>
<evidence type="ECO:0000259" key="9">
    <source>
        <dbReference type="Pfam" id="PF13231"/>
    </source>
</evidence>
<dbReference type="InterPro" id="IPR038731">
    <property type="entry name" value="RgtA/B/C-like"/>
</dbReference>
<evidence type="ECO:0000256" key="7">
    <source>
        <dbReference type="ARBA" id="ARBA00023136"/>
    </source>
</evidence>
<feature type="transmembrane region" description="Helical" evidence="8">
    <location>
        <begin position="112"/>
        <end position="129"/>
    </location>
</feature>
<keyword evidence="6 8" id="KW-1133">Transmembrane helix</keyword>
<feature type="transmembrane region" description="Helical" evidence="8">
    <location>
        <begin position="364"/>
        <end position="383"/>
    </location>
</feature>
<keyword evidence="5 8" id="KW-0812">Transmembrane</keyword>
<protein>
    <submittedName>
        <fullName evidence="10">Dolichyl-phosphate-mannose-protein mannosyltransferase</fullName>
    </submittedName>
</protein>
<keyword evidence="7 8" id="KW-0472">Membrane</keyword>
<evidence type="ECO:0000256" key="4">
    <source>
        <dbReference type="ARBA" id="ARBA00022679"/>
    </source>
</evidence>
<dbReference type="PANTHER" id="PTHR33908">
    <property type="entry name" value="MANNOSYLTRANSFERASE YKCB-RELATED"/>
    <property type="match status" value="1"/>
</dbReference>
<evidence type="ECO:0000256" key="1">
    <source>
        <dbReference type="ARBA" id="ARBA00004651"/>
    </source>
</evidence>
<feature type="transmembrane region" description="Helical" evidence="8">
    <location>
        <begin position="160"/>
        <end position="185"/>
    </location>
</feature>
<sequence>MRKKIDQAYLWLGAIVALGVALRLINIGAEPYWGDEVLSLDIVRHFPSIPEMLRYLSQVEFHPPLYYLMLHFWMPLFGEAEAGTRSLSVLFGAGTIVVAYVAGMRIFSDRKAALVAAFVTAILPMQIEYGQEARPYVIFCFFGAVAATSLWEYLRRRKRVWLAVYVVSSIIGLYLHYSYFFVLAATAGWWGIEVLMAKKGTRTREAAIWSAAHGLVFLGFYPWLTALLYKLTLTNTVIFGLQHFVVNYRGPEVFEHVIDQIVWLTKAKYIEQVEIAAKALFKVLFVWAAAVALRPRPSLFGGGDKDKWGVRYVAWLFVVPIVLFVCSPQSLPYSTLYERHAIFATVPFALFFGLVASRMKTKHAAALMAIFIATQLPFISAVAENDALWDQDHRLQDAGDYINEHYRRGDLVIVSVSIVRTDLNHYLRPDIPVAEMLPIDYYGKDMWASRETLGLIENESQVRITRPSESEIHEKLDRLDSIYHPKRIWLYGFADKDYTVHHWFSDGGRWRHAFSAIGNIFVVDLYARK</sequence>
<dbReference type="GO" id="GO:0009103">
    <property type="term" value="P:lipopolysaccharide biosynthetic process"/>
    <property type="evidence" value="ECO:0007669"/>
    <property type="project" value="UniProtKB-ARBA"/>
</dbReference>
<accession>A0A0U3SW94</accession>
<dbReference type="GO" id="GO:0016763">
    <property type="term" value="F:pentosyltransferase activity"/>
    <property type="evidence" value="ECO:0007669"/>
    <property type="project" value="TreeGrafter"/>
</dbReference>
<feature type="transmembrane region" description="Helical" evidence="8">
    <location>
        <begin position="9"/>
        <end position="29"/>
    </location>
</feature>
<feature type="transmembrane region" description="Helical" evidence="8">
    <location>
        <begin position="337"/>
        <end position="357"/>
    </location>
</feature>
<dbReference type="AlphaFoldDB" id="A0A0U3SW94"/>
<evidence type="ECO:0000256" key="3">
    <source>
        <dbReference type="ARBA" id="ARBA00022676"/>
    </source>
</evidence>
<evidence type="ECO:0000256" key="8">
    <source>
        <dbReference type="SAM" id="Phobius"/>
    </source>
</evidence>
<evidence type="ECO:0000256" key="6">
    <source>
        <dbReference type="ARBA" id="ARBA00022989"/>
    </source>
</evidence>
<feature type="transmembrane region" description="Helical" evidence="8">
    <location>
        <begin position="87"/>
        <end position="106"/>
    </location>
</feature>
<dbReference type="InterPro" id="IPR050297">
    <property type="entry name" value="LipidA_mod_glycosyltrf_83"/>
</dbReference>